<evidence type="ECO:0000313" key="5">
    <source>
        <dbReference type="Proteomes" id="UP000559256"/>
    </source>
</evidence>
<dbReference type="AlphaFoldDB" id="A0A8H5CKS4"/>
<proteinExistence type="predicted"/>
<protein>
    <recommendedName>
        <fullName evidence="3">Nephrocystin 3-like N-terminal domain-containing protein</fullName>
    </recommendedName>
</protein>
<feature type="domain" description="Nephrocystin 3-like N-terminal" evidence="3">
    <location>
        <begin position="416"/>
        <end position="502"/>
    </location>
</feature>
<dbReference type="InterPro" id="IPR027417">
    <property type="entry name" value="P-loop_NTPase"/>
</dbReference>
<reference evidence="4 5" key="1">
    <citation type="journal article" date="2020" name="ISME J.">
        <title>Uncovering the hidden diversity of litter-decomposition mechanisms in mushroom-forming fungi.</title>
        <authorList>
            <person name="Floudas D."/>
            <person name="Bentzer J."/>
            <person name="Ahren D."/>
            <person name="Johansson T."/>
            <person name="Persson P."/>
            <person name="Tunlid A."/>
        </authorList>
    </citation>
    <scope>NUCLEOTIDE SEQUENCE [LARGE SCALE GENOMIC DNA]</scope>
    <source>
        <strain evidence="4 5">CBS 291.85</strain>
    </source>
</reference>
<sequence>MTSTKEEKNVVPKSEVEQAQSHDARPTSSPVNLTFEGITVLNLPFRDIMGSYVVIKHGTEKYRTMRLDGTKSGAIQWDDRFEIKFLSLIDSLAFELRRRRLFFKCIPGPSRLLGTSQVQVRELVHCRDQGVEVLVNNSNIKFVIRATSDFKDSVEEPTTSQALIHSGTVDSTPLTKNASNTLQVMQMRDTRASESDLPTRSVNSKPNLHAAILKPSTLNKVVEAAEPVMQVHPIAELAWIAVSGIYEIVKAIGKQHQDIVALYEALLDTYQVATQIDSLTATLKSDGNLRSIFDAMVKHSMDCYMVISDYLSKNVLRQIFQFHNVQNWIREYTQIFKDLEKQLTGTQIKVTTVSVLGIKTKVEQTILGIKTEVEQTNRNVADVRIEQNLELLKKGNTLPPKSHCLQGTRRNTVRRIMDWLMKGDEPIFWLFGVAGSGKSSLMGTLHNMFGDMGFKSRLAAFIQFDRSDYNNAGMFIQTLAYQLAHFDHRLAEAIVYGVHSVKKINSELQRFAIS</sequence>
<feature type="compositionally biased region" description="Basic and acidic residues" evidence="2">
    <location>
        <begin position="1"/>
        <end position="25"/>
    </location>
</feature>
<dbReference type="InterPro" id="IPR056884">
    <property type="entry name" value="NPHP3-like_N"/>
</dbReference>
<evidence type="ECO:0000256" key="1">
    <source>
        <dbReference type="ARBA" id="ARBA00022737"/>
    </source>
</evidence>
<comment type="caution">
    <text evidence="4">The sequence shown here is derived from an EMBL/GenBank/DDBJ whole genome shotgun (WGS) entry which is preliminary data.</text>
</comment>
<organism evidence="4 5">
    <name type="scientific">Tetrapyrgos nigripes</name>
    <dbReference type="NCBI Taxonomy" id="182062"/>
    <lineage>
        <taxon>Eukaryota</taxon>
        <taxon>Fungi</taxon>
        <taxon>Dikarya</taxon>
        <taxon>Basidiomycota</taxon>
        <taxon>Agaricomycotina</taxon>
        <taxon>Agaricomycetes</taxon>
        <taxon>Agaricomycetidae</taxon>
        <taxon>Agaricales</taxon>
        <taxon>Marasmiineae</taxon>
        <taxon>Marasmiaceae</taxon>
        <taxon>Tetrapyrgos</taxon>
    </lineage>
</organism>
<keyword evidence="5" id="KW-1185">Reference proteome</keyword>
<keyword evidence="1" id="KW-0677">Repeat</keyword>
<evidence type="ECO:0000313" key="4">
    <source>
        <dbReference type="EMBL" id="KAF5343278.1"/>
    </source>
</evidence>
<dbReference type="SUPFAM" id="SSF52540">
    <property type="entry name" value="P-loop containing nucleoside triphosphate hydrolases"/>
    <property type="match status" value="1"/>
</dbReference>
<evidence type="ECO:0000256" key="2">
    <source>
        <dbReference type="SAM" id="MobiDB-lite"/>
    </source>
</evidence>
<dbReference type="OrthoDB" id="163438at2759"/>
<dbReference type="EMBL" id="JAACJM010000144">
    <property type="protein sequence ID" value="KAF5343278.1"/>
    <property type="molecule type" value="Genomic_DNA"/>
</dbReference>
<evidence type="ECO:0000259" key="3">
    <source>
        <dbReference type="Pfam" id="PF24883"/>
    </source>
</evidence>
<accession>A0A8H5CKS4</accession>
<name>A0A8H5CKS4_9AGAR</name>
<feature type="region of interest" description="Disordered" evidence="2">
    <location>
        <begin position="1"/>
        <end position="28"/>
    </location>
</feature>
<gene>
    <name evidence="4" type="ORF">D9758_016316</name>
</gene>
<dbReference type="Pfam" id="PF24883">
    <property type="entry name" value="NPHP3_N"/>
    <property type="match status" value="1"/>
</dbReference>
<dbReference type="Proteomes" id="UP000559256">
    <property type="component" value="Unassembled WGS sequence"/>
</dbReference>